<dbReference type="Gene3D" id="3.40.50.2300">
    <property type="match status" value="1"/>
</dbReference>
<dbReference type="InterPro" id="IPR000792">
    <property type="entry name" value="Tscrpt_reg_LuxR_C"/>
</dbReference>
<dbReference type="Pfam" id="PF00072">
    <property type="entry name" value="Response_reg"/>
    <property type="match status" value="1"/>
</dbReference>
<dbReference type="InterPro" id="IPR058245">
    <property type="entry name" value="NreC/VraR/RcsB-like_REC"/>
</dbReference>
<evidence type="ECO:0000256" key="3">
    <source>
        <dbReference type="ARBA" id="ARBA00023125"/>
    </source>
</evidence>
<evidence type="ECO:0000256" key="4">
    <source>
        <dbReference type="ARBA" id="ARBA00023163"/>
    </source>
</evidence>
<dbReference type="InterPro" id="IPR011006">
    <property type="entry name" value="CheY-like_superfamily"/>
</dbReference>
<dbReference type="InterPro" id="IPR039420">
    <property type="entry name" value="WalR-like"/>
</dbReference>
<dbReference type="Pfam" id="PF00196">
    <property type="entry name" value="GerE"/>
    <property type="match status" value="1"/>
</dbReference>
<proteinExistence type="predicted"/>
<feature type="domain" description="Response regulatory" evidence="7">
    <location>
        <begin position="4"/>
        <end position="120"/>
    </location>
</feature>
<dbReference type="PROSITE" id="PS50110">
    <property type="entry name" value="RESPONSE_REGULATORY"/>
    <property type="match status" value="1"/>
</dbReference>
<evidence type="ECO:0000256" key="1">
    <source>
        <dbReference type="ARBA" id="ARBA00022553"/>
    </source>
</evidence>
<evidence type="ECO:0000256" key="2">
    <source>
        <dbReference type="ARBA" id="ARBA00023015"/>
    </source>
</evidence>
<organism evidence="8 9">
    <name type="scientific">Flavobacterium solisilvae</name>
    <dbReference type="NCBI Taxonomy" id="1852019"/>
    <lineage>
        <taxon>Bacteria</taxon>
        <taxon>Pseudomonadati</taxon>
        <taxon>Bacteroidota</taxon>
        <taxon>Flavobacteriia</taxon>
        <taxon>Flavobacteriales</taxon>
        <taxon>Flavobacteriaceae</taxon>
        <taxon>Flavobacterium</taxon>
    </lineage>
</organism>
<dbReference type="EMBL" id="JAAMPT010000206">
    <property type="protein sequence ID" value="NMH25292.1"/>
    <property type="molecule type" value="Genomic_DNA"/>
</dbReference>
<keyword evidence="4" id="KW-0804">Transcription</keyword>
<keyword evidence="2" id="KW-0805">Transcription regulation</keyword>
<evidence type="ECO:0000313" key="9">
    <source>
        <dbReference type="Proteomes" id="UP000767947"/>
    </source>
</evidence>
<dbReference type="SUPFAM" id="SSF46894">
    <property type="entry name" value="C-terminal effector domain of the bipartite response regulators"/>
    <property type="match status" value="1"/>
</dbReference>
<accession>A0ABX1QSM4</accession>
<feature type="domain" description="HTH luxR-type" evidence="6">
    <location>
        <begin position="137"/>
        <end position="202"/>
    </location>
</feature>
<dbReference type="InterPro" id="IPR001789">
    <property type="entry name" value="Sig_transdc_resp-reg_receiver"/>
</dbReference>
<keyword evidence="1 5" id="KW-0597">Phosphoprotein</keyword>
<reference evidence="8 9" key="1">
    <citation type="submission" date="2020-02" db="EMBL/GenBank/DDBJ databases">
        <title>Flavobacterium sp. genome.</title>
        <authorList>
            <person name="Jung H.S."/>
            <person name="Baek J.H."/>
            <person name="Jeon C.O."/>
        </authorList>
    </citation>
    <scope>NUCLEOTIDE SEQUENCE [LARGE SCALE GENOMIC DNA]</scope>
    <source>
        <strain evidence="8 9">SE-s27</strain>
    </source>
</reference>
<dbReference type="Proteomes" id="UP000767947">
    <property type="component" value="Unassembled WGS sequence"/>
</dbReference>
<gene>
    <name evidence="8" type="ORF">G6042_08430</name>
</gene>
<dbReference type="PRINTS" id="PR00038">
    <property type="entry name" value="HTHLUXR"/>
</dbReference>
<sequence>MKHKIFIVDDHPMVIEGFKTLLSQNESIVVVGTAINAFEAISFIAKNEVDIAFIDINLPDISGIELCKKIKTEFPSIICLALSTFNDRGYVSKMIENGASGYLLKNSSREEIYKAISEVLIGNMYFNVGYQKQNTSKYDEIPIITRREKEVLIQIAEGLTNQQIANKLFISITTVSSHRQNLMLKLEANNTASLIKNALKFDLI</sequence>
<keyword evidence="9" id="KW-1185">Reference proteome</keyword>
<dbReference type="PANTHER" id="PTHR43214:SF41">
    <property type="entry name" value="NITRATE_NITRITE RESPONSE REGULATOR PROTEIN NARP"/>
    <property type="match status" value="1"/>
</dbReference>
<dbReference type="InterPro" id="IPR016032">
    <property type="entry name" value="Sig_transdc_resp-reg_C-effctor"/>
</dbReference>
<comment type="caution">
    <text evidence="8">The sequence shown here is derived from an EMBL/GenBank/DDBJ whole genome shotgun (WGS) entry which is preliminary data.</text>
</comment>
<protein>
    <submittedName>
        <fullName evidence="8">Response regulator transcription factor</fullName>
    </submittedName>
</protein>
<evidence type="ECO:0000259" key="6">
    <source>
        <dbReference type="PROSITE" id="PS50043"/>
    </source>
</evidence>
<dbReference type="RefSeq" id="WP_169523864.1">
    <property type="nucleotide sequence ID" value="NZ_JAAMPT010000206.1"/>
</dbReference>
<evidence type="ECO:0000259" key="7">
    <source>
        <dbReference type="PROSITE" id="PS50110"/>
    </source>
</evidence>
<keyword evidence="3" id="KW-0238">DNA-binding</keyword>
<dbReference type="CDD" id="cd06170">
    <property type="entry name" value="LuxR_C_like"/>
    <property type="match status" value="1"/>
</dbReference>
<dbReference type="PANTHER" id="PTHR43214">
    <property type="entry name" value="TWO-COMPONENT RESPONSE REGULATOR"/>
    <property type="match status" value="1"/>
</dbReference>
<dbReference type="SMART" id="SM00448">
    <property type="entry name" value="REC"/>
    <property type="match status" value="1"/>
</dbReference>
<evidence type="ECO:0000313" key="8">
    <source>
        <dbReference type="EMBL" id="NMH25292.1"/>
    </source>
</evidence>
<dbReference type="SMART" id="SM00421">
    <property type="entry name" value="HTH_LUXR"/>
    <property type="match status" value="1"/>
</dbReference>
<name>A0ABX1QSM4_9FLAO</name>
<dbReference type="PROSITE" id="PS50043">
    <property type="entry name" value="HTH_LUXR_2"/>
    <property type="match status" value="1"/>
</dbReference>
<dbReference type="SUPFAM" id="SSF52172">
    <property type="entry name" value="CheY-like"/>
    <property type="match status" value="1"/>
</dbReference>
<dbReference type="PROSITE" id="PS00622">
    <property type="entry name" value="HTH_LUXR_1"/>
    <property type="match status" value="1"/>
</dbReference>
<feature type="modified residue" description="4-aspartylphosphate" evidence="5">
    <location>
        <position position="55"/>
    </location>
</feature>
<dbReference type="CDD" id="cd17535">
    <property type="entry name" value="REC_NarL-like"/>
    <property type="match status" value="1"/>
</dbReference>
<evidence type="ECO:0000256" key="5">
    <source>
        <dbReference type="PROSITE-ProRule" id="PRU00169"/>
    </source>
</evidence>